<keyword evidence="1" id="KW-1185">Reference proteome</keyword>
<sequence length="75" mass="8267">MRKKICWKRRTRPLVCDRPLNIDGCGDVSAVGLCGLGAVGSGVASDRWEYGVELDDKPVRSRYRVDEKSANTRAG</sequence>
<dbReference type="Proteomes" id="UP000036681">
    <property type="component" value="Unplaced"/>
</dbReference>
<dbReference type="WBParaSite" id="ALUE_0000677001-mRNA-1">
    <property type="protein sequence ID" value="ALUE_0000677001-mRNA-1"/>
    <property type="gene ID" value="ALUE_0000677001"/>
</dbReference>
<organism evidence="1 2">
    <name type="scientific">Ascaris lumbricoides</name>
    <name type="common">Giant roundworm</name>
    <dbReference type="NCBI Taxonomy" id="6252"/>
    <lineage>
        <taxon>Eukaryota</taxon>
        <taxon>Metazoa</taxon>
        <taxon>Ecdysozoa</taxon>
        <taxon>Nematoda</taxon>
        <taxon>Chromadorea</taxon>
        <taxon>Rhabditida</taxon>
        <taxon>Spirurina</taxon>
        <taxon>Ascaridomorpha</taxon>
        <taxon>Ascaridoidea</taxon>
        <taxon>Ascarididae</taxon>
        <taxon>Ascaris</taxon>
    </lineage>
</organism>
<dbReference type="AlphaFoldDB" id="A0A0M3HV53"/>
<evidence type="ECO:0000313" key="2">
    <source>
        <dbReference type="WBParaSite" id="ALUE_0000677001-mRNA-1"/>
    </source>
</evidence>
<accession>A0A0M3HV53</accession>
<reference evidence="2" key="1">
    <citation type="submission" date="2017-02" db="UniProtKB">
        <authorList>
            <consortium name="WormBaseParasite"/>
        </authorList>
    </citation>
    <scope>IDENTIFICATION</scope>
</reference>
<protein>
    <submittedName>
        <fullName evidence="2">SRCR domain-containing protein</fullName>
    </submittedName>
</protein>
<evidence type="ECO:0000313" key="1">
    <source>
        <dbReference type="Proteomes" id="UP000036681"/>
    </source>
</evidence>
<proteinExistence type="predicted"/>
<name>A0A0M3HV53_ASCLU</name>